<dbReference type="KEGG" id="mpi:Mpet_1385"/>
<comment type="pathway">
    <text evidence="5">Nucleotide-sugar biosynthesis; GDP-L-fucose biosynthesis via de novo pathway; GDP-L-fucose from GDP-alpha-D-mannose: step 2/2.</text>
</comment>
<dbReference type="InterPro" id="IPR001509">
    <property type="entry name" value="Epimerase_deHydtase"/>
</dbReference>
<dbReference type="Pfam" id="PF01370">
    <property type="entry name" value="Epimerase"/>
    <property type="match status" value="1"/>
</dbReference>
<evidence type="ECO:0000256" key="4">
    <source>
        <dbReference type="ARBA" id="ARBA00023235"/>
    </source>
</evidence>
<evidence type="ECO:0000259" key="6">
    <source>
        <dbReference type="Pfam" id="PF01370"/>
    </source>
</evidence>
<evidence type="ECO:0000256" key="2">
    <source>
        <dbReference type="ARBA" id="ARBA00022857"/>
    </source>
</evidence>
<dbReference type="Gene3D" id="3.40.50.720">
    <property type="entry name" value="NAD(P)-binding Rossmann-like Domain"/>
    <property type="match status" value="1"/>
</dbReference>
<dbReference type="Gene3D" id="3.90.25.10">
    <property type="entry name" value="UDP-galactose 4-epimerase, domain 1"/>
    <property type="match status" value="1"/>
</dbReference>
<feature type="binding site" evidence="5">
    <location>
        <begin position="13"/>
        <end position="19"/>
    </location>
    <ligand>
        <name>NADP(+)</name>
        <dbReference type="ChEBI" id="CHEBI:58349"/>
    </ligand>
</feature>
<dbReference type="EC" id="1.1.1.271" evidence="5"/>
<dbReference type="PANTHER" id="PTHR43238">
    <property type="entry name" value="GDP-L-FUCOSE SYNTHASE"/>
    <property type="match status" value="1"/>
</dbReference>
<evidence type="ECO:0000313" key="8">
    <source>
        <dbReference type="Proteomes" id="UP000006565"/>
    </source>
</evidence>
<dbReference type="InterPro" id="IPR028614">
    <property type="entry name" value="GDP_fucose/colitose_synth"/>
</dbReference>
<feature type="active site" description="Proton donor/acceptor" evidence="5">
    <location>
        <position position="139"/>
    </location>
</feature>
<dbReference type="Proteomes" id="UP000006565">
    <property type="component" value="Chromosome"/>
</dbReference>
<keyword evidence="2 5" id="KW-0521">NADP</keyword>
<dbReference type="HAMAP" id="MF_00956">
    <property type="entry name" value="GDP_fucose_synth"/>
    <property type="match status" value="1"/>
</dbReference>
<dbReference type="PANTHER" id="PTHR43238:SF1">
    <property type="entry name" value="GDP-L-FUCOSE SYNTHASE"/>
    <property type="match status" value="1"/>
</dbReference>
<feature type="binding site" evidence="5">
    <location>
        <position position="275"/>
    </location>
    <ligand>
        <name>substrate</name>
    </ligand>
</feature>
<keyword evidence="4 5" id="KW-0413">Isomerase</keyword>
<feature type="binding site" evidence="5">
    <location>
        <position position="206"/>
    </location>
    <ligand>
        <name>substrate</name>
    </ligand>
</feature>
<feature type="binding site" evidence="5">
    <location>
        <position position="143"/>
    </location>
    <ligand>
        <name>NADP(+)</name>
        <dbReference type="ChEBI" id="CHEBI:58349"/>
    </ligand>
</feature>
<name>E1REX4_METP4</name>
<reference evidence="7 8" key="1">
    <citation type="journal article" date="2010" name="Stand. Genomic Sci.">
        <title>Complete genome sequence of Methanoplanus petrolearius type strain (SEBR 4847).</title>
        <authorList>
            <person name="Brambilla E."/>
            <person name="Djao O.D."/>
            <person name="Daligault H."/>
            <person name="Lapidus A."/>
            <person name="Lucas S."/>
            <person name="Hammon N."/>
            <person name="Nolan M."/>
            <person name="Tice H."/>
            <person name="Cheng J.F."/>
            <person name="Han C."/>
            <person name="Tapia R."/>
            <person name="Goodwin L."/>
            <person name="Pitluck S."/>
            <person name="Liolios K."/>
            <person name="Ivanova N."/>
            <person name="Mavromatis K."/>
            <person name="Mikhailova N."/>
            <person name="Pati A."/>
            <person name="Chen A."/>
            <person name="Palaniappan K."/>
            <person name="Land M."/>
            <person name="Hauser L."/>
            <person name="Chang Y.J."/>
            <person name="Jeffries C.D."/>
            <person name="Rohde M."/>
            <person name="Spring S."/>
            <person name="Sikorski J."/>
            <person name="Goker M."/>
            <person name="Woyke T."/>
            <person name="Bristow J."/>
            <person name="Eisen J.A."/>
            <person name="Markowitz V."/>
            <person name="Hugenholtz P."/>
            <person name="Kyrpides N.C."/>
            <person name="Klenk H.P."/>
        </authorList>
    </citation>
    <scope>NUCLEOTIDE SEQUENCE [LARGE SCALE GENOMIC DNA]</scope>
    <source>
        <strain evidence="8">DSM 11571 / OCM 486 / SEBR 4847</strain>
    </source>
</reference>
<organism evidence="7 8">
    <name type="scientific">Methanolacinia petrolearia (strain DSM 11571 / OCM 486 / SEBR 4847)</name>
    <name type="common">Methanoplanus petrolearius</name>
    <dbReference type="NCBI Taxonomy" id="679926"/>
    <lineage>
        <taxon>Archaea</taxon>
        <taxon>Methanobacteriati</taxon>
        <taxon>Methanobacteriota</taxon>
        <taxon>Stenosarchaea group</taxon>
        <taxon>Methanomicrobia</taxon>
        <taxon>Methanomicrobiales</taxon>
        <taxon>Methanomicrobiaceae</taxon>
        <taxon>Methanolacinia</taxon>
    </lineage>
</organism>
<evidence type="ECO:0000256" key="1">
    <source>
        <dbReference type="ARBA" id="ARBA00005959"/>
    </source>
</evidence>
<proteinExistence type="inferred from homology"/>
<gene>
    <name evidence="5" type="primary">fcl</name>
    <name evidence="7" type="ordered locus">Mpet_1385</name>
</gene>
<keyword evidence="8" id="KW-1185">Reference proteome</keyword>
<dbReference type="eggNOG" id="arCOG04627">
    <property type="taxonomic scope" value="Archaea"/>
</dbReference>
<keyword evidence="5" id="KW-0511">Multifunctional enzyme</keyword>
<dbReference type="HOGENOM" id="CLU_007383_18_0_2"/>
<feature type="binding site" evidence="5">
    <location>
        <position position="183"/>
    </location>
    <ligand>
        <name>NADP(+)</name>
        <dbReference type="ChEBI" id="CHEBI:58349"/>
    </ligand>
</feature>
<comment type="catalytic activity">
    <reaction evidence="5">
        <text>GDP-beta-L-fucose + NADP(+) = GDP-4-dehydro-alpha-D-rhamnose + NADPH + H(+)</text>
        <dbReference type="Rhea" id="RHEA:18885"/>
        <dbReference type="ChEBI" id="CHEBI:15378"/>
        <dbReference type="ChEBI" id="CHEBI:57273"/>
        <dbReference type="ChEBI" id="CHEBI:57783"/>
        <dbReference type="ChEBI" id="CHEBI:57964"/>
        <dbReference type="ChEBI" id="CHEBI:58349"/>
        <dbReference type="EC" id="1.1.1.271"/>
    </reaction>
</comment>
<feature type="site" description="Important for catalytic activity" evidence="5">
    <location>
        <position position="110"/>
    </location>
</feature>
<dbReference type="STRING" id="679926.Mpet_1385"/>
<feature type="binding site" evidence="5">
    <location>
        <position position="213"/>
    </location>
    <ligand>
        <name>substrate</name>
    </ligand>
</feature>
<dbReference type="GO" id="GO:0016853">
    <property type="term" value="F:isomerase activity"/>
    <property type="evidence" value="ECO:0007669"/>
    <property type="project" value="UniProtKB-KW"/>
</dbReference>
<keyword evidence="3 5" id="KW-0560">Oxidoreductase</keyword>
<comment type="caution">
    <text evidence="5">Lacks conserved residue(s) required for the propagation of feature annotation.</text>
</comment>
<dbReference type="GO" id="GO:0042351">
    <property type="term" value="P:'de novo' GDP-L-fucose biosynthetic process"/>
    <property type="evidence" value="ECO:0007669"/>
    <property type="project" value="UniProtKB-UniRule"/>
</dbReference>
<sequence length="318" mass="36029">MTMDKESNIYVAGHKGLLGSALIKKLHSEGYTNIIFKNHDQLDLTNQNAVDDFFKNETPEYVFLAAGLTGGILANKTYPATFLHTNIAIQDNVFQAAVKYDVKNLVFYASSCIYPKECSQPIKEDYLQSGIIEETSEGYAIAKTAGVIGCRTYNRQYNSNRFIALLPNSMYGPNDNFDLENSHVLSALIRKIHDAKNNNDQDITLWGSGNPRREFIYCEDVANASIFAMKNSEILQNRHYNIGTGVDYSIKELAEIISEIIGYNGQIKWDTTKPDGVKQKLLDITEFLNLGWEPRVEIRDGIKNTYDWYLQNINNKGY</sequence>
<dbReference type="UniPathway" id="UPA00128">
    <property type="reaction ID" value="UER00191"/>
</dbReference>
<dbReference type="GO" id="GO:0050577">
    <property type="term" value="F:GDP-L-fucose synthase activity"/>
    <property type="evidence" value="ECO:0007669"/>
    <property type="project" value="UniProtKB-UniRule"/>
</dbReference>
<dbReference type="GO" id="GO:0070401">
    <property type="term" value="F:NADP+ binding"/>
    <property type="evidence" value="ECO:0007669"/>
    <property type="project" value="UniProtKB-UniRule"/>
</dbReference>
<feature type="domain" description="NAD-dependent epimerase/dehydratase" evidence="6">
    <location>
        <begin position="9"/>
        <end position="243"/>
    </location>
</feature>
<protein>
    <recommendedName>
        <fullName evidence="5">GDP-L-fucose synthase</fullName>
        <ecNumber evidence="5">1.1.1.271</ecNumber>
    </recommendedName>
    <alternativeName>
        <fullName evidence="5">GDP-4-keto-6-deoxy-D-mannose-3,5-epimerase-4-reductase</fullName>
    </alternativeName>
</protein>
<dbReference type="EMBL" id="CP002117">
    <property type="protein sequence ID" value="ADN36145.1"/>
    <property type="molecule type" value="Genomic_DNA"/>
</dbReference>
<dbReference type="AlphaFoldDB" id="E1REX4"/>
<comment type="function">
    <text evidence="5">Catalyzes the two-step NADP-dependent conversion of GDP-4-dehydro-6-deoxy-D-mannose to GDP-fucose, involving an epimerase and a reductase reaction.</text>
</comment>
<feature type="binding site" evidence="5">
    <location>
        <position position="191"/>
    </location>
    <ligand>
        <name>substrate</name>
    </ligand>
</feature>
<accession>E1REX4</accession>
<evidence type="ECO:0000256" key="5">
    <source>
        <dbReference type="HAMAP-Rule" id="MF_00956"/>
    </source>
</evidence>
<dbReference type="InterPro" id="IPR036291">
    <property type="entry name" value="NAD(P)-bd_dom_sf"/>
</dbReference>
<dbReference type="CDD" id="cd05239">
    <property type="entry name" value="GDP_FS_SDR_e"/>
    <property type="match status" value="1"/>
</dbReference>
<feature type="site" description="Important for catalytic activity" evidence="5">
    <location>
        <position position="112"/>
    </location>
</feature>
<dbReference type="SUPFAM" id="SSF51735">
    <property type="entry name" value="NAD(P)-binding Rossmann-fold domains"/>
    <property type="match status" value="1"/>
</dbReference>
<evidence type="ECO:0000256" key="3">
    <source>
        <dbReference type="ARBA" id="ARBA00023002"/>
    </source>
</evidence>
<comment type="similarity">
    <text evidence="1 5">Belongs to the NAD(P)-dependent epimerase/dehydratase family. Fucose synthase subfamily.</text>
</comment>
<evidence type="ECO:0000313" key="7">
    <source>
        <dbReference type="EMBL" id="ADN36145.1"/>
    </source>
</evidence>